<keyword evidence="8" id="KW-1185">Reference proteome</keyword>
<comment type="similarity">
    <text evidence="1">Belongs to the class-II fumarase/aspartase family. Fumarase subfamily.</text>
</comment>
<dbReference type="FunFam" id="1.10.40.30:FF:000002">
    <property type="entry name" value="Fumarate hydratase class II"/>
    <property type="match status" value="1"/>
</dbReference>
<protein>
    <recommendedName>
        <fullName evidence="2">fumarate hydratase</fullName>
        <ecNumber evidence="2">4.2.1.2</ecNumber>
    </recommendedName>
</protein>
<dbReference type="Pfam" id="PF00206">
    <property type="entry name" value="Lyase_1"/>
    <property type="match status" value="1"/>
</dbReference>
<organism evidence="7 8">
    <name type="scientific">Brettanomyces naardenensis</name>
    <name type="common">Yeast</name>
    <dbReference type="NCBI Taxonomy" id="13370"/>
    <lineage>
        <taxon>Eukaryota</taxon>
        <taxon>Fungi</taxon>
        <taxon>Dikarya</taxon>
        <taxon>Ascomycota</taxon>
        <taxon>Saccharomycotina</taxon>
        <taxon>Pichiomycetes</taxon>
        <taxon>Pichiales</taxon>
        <taxon>Pichiaceae</taxon>
        <taxon>Brettanomyces</taxon>
    </lineage>
</organism>
<accession>A0A448YK41</accession>
<dbReference type="CDD" id="cd01362">
    <property type="entry name" value="Fumarase_classII"/>
    <property type="match status" value="1"/>
</dbReference>
<dbReference type="STRING" id="13370.A0A448YK41"/>
<dbReference type="InterPro" id="IPR000362">
    <property type="entry name" value="Fumarate_lyase_fam"/>
</dbReference>
<evidence type="ECO:0000256" key="2">
    <source>
        <dbReference type="ARBA" id="ARBA00012921"/>
    </source>
</evidence>
<evidence type="ECO:0000259" key="5">
    <source>
        <dbReference type="Pfam" id="PF00206"/>
    </source>
</evidence>
<dbReference type="GO" id="GO:0006108">
    <property type="term" value="P:malate metabolic process"/>
    <property type="evidence" value="ECO:0007669"/>
    <property type="project" value="TreeGrafter"/>
</dbReference>
<dbReference type="Gene3D" id="1.10.275.10">
    <property type="entry name" value="Fumarase/aspartase (N-terminal domain)"/>
    <property type="match status" value="1"/>
</dbReference>
<dbReference type="Proteomes" id="UP000290900">
    <property type="component" value="Unassembled WGS sequence"/>
</dbReference>
<dbReference type="HAMAP" id="MF_00743">
    <property type="entry name" value="FumaraseC"/>
    <property type="match status" value="1"/>
</dbReference>
<dbReference type="PANTHER" id="PTHR11444:SF1">
    <property type="entry name" value="FUMARATE HYDRATASE, MITOCHONDRIAL"/>
    <property type="match status" value="1"/>
</dbReference>
<evidence type="ECO:0000256" key="4">
    <source>
        <dbReference type="ARBA" id="ARBA00056821"/>
    </source>
</evidence>
<dbReference type="SUPFAM" id="SSF48557">
    <property type="entry name" value="L-aspartase-like"/>
    <property type="match status" value="1"/>
</dbReference>
<evidence type="ECO:0000256" key="3">
    <source>
        <dbReference type="ARBA" id="ARBA00023239"/>
    </source>
</evidence>
<dbReference type="PROSITE" id="PS00163">
    <property type="entry name" value="FUMARATE_LYASES"/>
    <property type="match status" value="1"/>
</dbReference>
<dbReference type="InterPro" id="IPR020557">
    <property type="entry name" value="Fumarate_lyase_CS"/>
</dbReference>
<dbReference type="NCBIfam" id="NF008909">
    <property type="entry name" value="PRK12273.1"/>
    <property type="match status" value="1"/>
</dbReference>
<dbReference type="GO" id="GO:0005739">
    <property type="term" value="C:mitochondrion"/>
    <property type="evidence" value="ECO:0007669"/>
    <property type="project" value="TreeGrafter"/>
</dbReference>
<evidence type="ECO:0000256" key="1">
    <source>
        <dbReference type="ARBA" id="ARBA00009084"/>
    </source>
</evidence>
<dbReference type="NCBIfam" id="TIGR00979">
    <property type="entry name" value="fumC_II"/>
    <property type="match status" value="1"/>
</dbReference>
<dbReference type="EMBL" id="CAACVR010000011">
    <property type="protein sequence ID" value="VEU21261.1"/>
    <property type="molecule type" value="Genomic_DNA"/>
</dbReference>
<dbReference type="Pfam" id="PF10415">
    <property type="entry name" value="FumaraseC_C"/>
    <property type="match status" value="1"/>
</dbReference>
<dbReference type="InterPro" id="IPR022761">
    <property type="entry name" value="Fumarate_lyase_N"/>
</dbReference>
<dbReference type="Gene3D" id="1.10.40.30">
    <property type="entry name" value="Fumarase/aspartase (C-terminal domain)"/>
    <property type="match status" value="1"/>
</dbReference>
<dbReference type="InterPro" id="IPR005677">
    <property type="entry name" value="Fum_hydII"/>
</dbReference>
<dbReference type="PRINTS" id="PR00149">
    <property type="entry name" value="FUMRATELYASE"/>
</dbReference>
<sequence>MAARAFSTTAAAKRIETDAFGEIEVPSDKYWGAQTERSRENFKIGGAVARMPEPVVRSFGILKKAAAIVNTDLGVLDPKISAAIQQAATEVSEGKLDDNFPLVIFQTGSGTQSNMNANEVISNRAIEILGGKLGTKTPVHPNDHVNMSQSSNDTFPTVMHIAALTQITDKLLPALQALRDSLKKKSDEFDHIIKIGRTHLQDATPLTLGQEFSGYVAQLDNGIRRVKTASESLRFLAQGGTAVGTGLNTRIGFAEKIAEEITKLTSIQFYTAPNKFEALAAHDAIVEVSGALNTVAASLFKIAQDIRYLGSGPRCGYHELSLPENEPGSSIMPGKVNPTQNEALTMVCTQVFGNNSTITFAGASGQFELNVFKPVLIANLLSSVRLLGDASDSFRIHCVDGIKANEDRIKYLMQQSLMLVTALSPKIGYDKASKIAKNANHKGLTLKESALELGYLTSEEFDDAVKPEEMLGPK</sequence>
<feature type="domain" description="Fumarase C C-terminal" evidence="6">
    <location>
        <begin position="419"/>
        <end position="471"/>
    </location>
</feature>
<dbReference type="Gene3D" id="1.20.200.10">
    <property type="entry name" value="Fumarase/aspartase (Central domain)"/>
    <property type="match status" value="1"/>
</dbReference>
<dbReference type="FunFam" id="1.20.200.10:FF:000001">
    <property type="entry name" value="Fumarate hydratase, mitochondrial"/>
    <property type="match status" value="1"/>
</dbReference>
<dbReference type="GO" id="GO:0006099">
    <property type="term" value="P:tricarboxylic acid cycle"/>
    <property type="evidence" value="ECO:0007669"/>
    <property type="project" value="InterPro"/>
</dbReference>
<dbReference type="AlphaFoldDB" id="A0A448YK41"/>
<dbReference type="InterPro" id="IPR008948">
    <property type="entry name" value="L-Aspartase-like"/>
</dbReference>
<dbReference type="GO" id="GO:0004333">
    <property type="term" value="F:fumarate hydratase activity"/>
    <property type="evidence" value="ECO:0007669"/>
    <property type="project" value="UniProtKB-EC"/>
</dbReference>
<dbReference type="InterPro" id="IPR018951">
    <property type="entry name" value="Fumarase_C_C"/>
</dbReference>
<dbReference type="InterPro" id="IPR024083">
    <property type="entry name" value="Fumarase/histidase_N"/>
</dbReference>
<evidence type="ECO:0000313" key="7">
    <source>
        <dbReference type="EMBL" id="VEU21261.1"/>
    </source>
</evidence>
<feature type="domain" description="Fumarate lyase N-terminal" evidence="5">
    <location>
        <begin position="21"/>
        <end position="353"/>
    </location>
</feature>
<reference evidence="7 8" key="1">
    <citation type="submission" date="2018-12" db="EMBL/GenBank/DDBJ databases">
        <authorList>
            <person name="Tiukova I."/>
            <person name="Dainat J."/>
        </authorList>
    </citation>
    <scope>NUCLEOTIDE SEQUENCE [LARGE SCALE GENOMIC DNA]</scope>
</reference>
<dbReference type="FunFam" id="1.10.275.10:FF:000001">
    <property type="entry name" value="Fumarate hydratase, mitochondrial"/>
    <property type="match status" value="1"/>
</dbReference>
<dbReference type="PANTHER" id="PTHR11444">
    <property type="entry name" value="ASPARTATEAMMONIA/ARGININOSUCCINATE/ADENYLOSUCCINATE LYASE"/>
    <property type="match status" value="1"/>
</dbReference>
<dbReference type="FunCoup" id="A0A448YK41">
    <property type="interactions" value="746"/>
</dbReference>
<gene>
    <name evidence="7" type="ORF">BRENAR_LOCUS1996</name>
</gene>
<dbReference type="EC" id="4.2.1.2" evidence="2"/>
<evidence type="ECO:0000313" key="8">
    <source>
        <dbReference type="Proteomes" id="UP000290900"/>
    </source>
</evidence>
<name>A0A448YK41_BRENA</name>
<evidence type="ECO:0000259" key="6">
    <source>
        <dbReference type="Pfam" id="PF10415"/>
    </source>
</evidence>
<dbReference type="OrthoDB" id="1738025at2759"/>
<keyword evidence="3" id="KW-0456">Lyase</keyword>
<dbReference type="GO" id="GO:0006106">
    <property type="term" value="P:fumarate metabolic process"/>
    <property type="evidence" value="ECO:0007669"/>
    <property type="project" value="InterPro"/>
</dbReference>
<comment type="function">
    <text evidence="4">Catalyzes the reversible stereospecific interconversion of fumarate to L-malate. In mitochondrion, catalyzes the hydration of fumarate to L-malate in the tricarboxylic acid (TCA) cycle to facilitate a transition step in the production of energy in the form of NADH. In cytoplasm and nucleus, involved in DNA repair in response to DNA damage: following DNA double-strand breaks (DSBs), translocates from the cytosol to the nucleus and promotes DNA repair by catalyzing the dehydration of L-malate to fumarate.</text>
</comment>
<dbReference type="InParanoid" id="A0A448YK41"/>
<proteinExistence type="inferred from homology"/>